<dbReference type="Proteomes" id="UP000317410">
    <property type="component" value="Unassembled WGS sequence"/>
</dbReference>
<evidence type="ECO:0000313" key="1">
    <source>
        <dbReference type="EMBL" id="GEC76698.1"/>
    </source>
</evidence>
<comment type="caution">
    <text evidence="1">The sequence shown here is derived from an EMBL/GenBank/DDBJ whole genome shotgun (WGS) entry which is preliminary data.</text>
</comment>
<protein>
    <submittedName>
        <fullName evidence="1">Uncharacterized protein</fullName>
    </submittedName>
</protein>
<proteinExistence type="predicted"/>
<evidence type="ECO:0000313" key="2">
    <source>
        <dbReference type="Proteomes" id="UP000317410"/>
    </source>
</evidence>
<accession>A0A4Y4B841</accession>
<dbReference type="RefSeq" id="WP_141387797.1">
    <property type="nucleotide sequence ID" value="NZ_BJNQ01000024.1"/>
</dbReference>
<reference evidence="1 2" key="1">
    <citation type="submission" date="2019-06" db="EMBL/GenBank/DDBJ databases">
        <title>Whole genome shotgun sequence of Microbacterium liquefaciens NBRC 15037.</title>
        <authorList>
            <person name="Hosoyama A."/>
            <person name="Uohara A."/>
            <person name="Ohji S."/>
            <person name="Ichikawa N."/>
        </authorList>
    </citation>
    <scope>NUCLEOTIDE SEQUENCE [LARGE SCALE GENOMIC DNA]</scope>
    <source>
        <strain evidence="1 2">NBRC 15037</strain>
    </source>
</reference>
<name>A0A4Y4B841_MICMQ</name>
<sequence length="67" mass="7825">MTTRILVTHKGETGYLRSETGIDLRTRYGVTFDINHAATFRDRPRAQRIADKIRSRFERIELAEEST</sequence>
<gene>
    <name evidence="1" type="ORF">MLI01_28430</name>
</gene>
<organism evidence="1 2">
    <name type="scientific">Microbacterium maritypicum</name>
    <name type="common">Microbacterium liquefaciens</name>
    <dbReference type="NCBI Taxonomy" id="33918"/>
    <lineage>
        <taxon>Bacteria</taxon>
        <taxon>Bacillati</taxon>
        <taxon>Actinomycetota</taxon>
        <taxon>Actinomycetes</taxon>
        <taxon>Micrococcales</taxon>
        <taxon>Microbacteriaceae</taxon>
        <taxon>Microbacterium</taxon>
    </lineage>
</organism>
<dbReference type="AlphaFoldDB" id="A0A4Y4B841"/>
<dbReference type="EMBL" id="BJNQ01000024">
    <property type="protein sequence ID" value="GEC76698.1"/>
    <property type="molecule type" value="Genomic_DNA"/>
</dbReference>